<dbReference type="InterPro" id="IPR036514">
    <property type="entry name" value="SGNH_hydro_sf"/>
</dbReference>
<dbReference type="InterPro" id="IPR008965">
    <property type="entry name" value="CBM2/CBM3_carb-bd_dom_sf"/>
</dbReference>
<dbReference type="PANTHER" id="PTHR30383">
    <property type="entry name" value="THIOESTERASE 1/PROTEASE 1/LYSOPHOSPHOLIPASE L1"/>
    <property type="match status" value="1"/>
</dbReference>
<evidence type="ECO:0000256" key="3">
    <source>
        <dbReference type="SAM" id="SignalP"/>
    </source>
</evidence>
<dbReference type="PROSITE" id="PS51173">
    <property type="entry name" value="CBM2"/>
    <property type="match status" value="1"/>
</dbReference>
<comment type="caution">
    <text evidence="5">The sequence shown here is derived from an EMBL/GenBank/DDBJ whole genome shotgun (WGS) entry which is preliminary data.</text>
</comment>
<dbReference type="Pfam" id="PF13472">
    <property type="entry name" value="Lipase_GDSL_2"/>
    <property type="match status" value="1"/>
</dbReference>
<dbReference type="SUPFAM" id="SSF49384">
    <property type="entry name" value="Carbohydrate-binding domain"/>
    <property type="match status" value="1"/>
</dbReference>
<dbReference type="Proteomes" id="UP001597365">
    <property type="component" value="Unassembled WGS sequence"/>
</dbReference>
<evidence type="ECO:0000256" key="1">
    <source>
        <dbReference type="ARBA" id="ARBA00022729"/>
    </source>
</evidence>
<dbReference type="InterPro" id="IPR051532">
    <property type="entry name" value="Ester_Hydrolysis_Enzymes"/>
</dbReference>
<organism evidence="5 6">
    <name type="scientific">Streptomyces desertarenae</name>
    <dbReference type="NCBI Taxonomy" id="2666184"/>
    <lineage>
        <taxon>Bacteria</taxon>
        <taxon>Bacillati</taxon>
        <taxon>Actinomycetota</taxon>
        <taxon>Actinomycetes</taxon>
        <taxon>Kitasatosporales</taxon>
        <taxon>Streptomycetaceae</taxon>
        <taxon>Streptomyces</taxon>
    </lineage>
</organism>
<proteinExistence type="predicted"/>
<dbReference type="EMBL" id="JBHUFU010000003">
    <property type="protein sequence ID" value="MFD1829480.1"/>
    <property type="molecule type" value="Genomic_DNA"/>
</dbReference>
<sequence>MPRHRTRLLRGALASLSLLAGLLGAGPSAAAAAADGAPAQGAPAARNAPAPLAAPAAGPVRIMPLGDSITGSPGCWRALLWNRLQAAGHTNVDFVGTLGPQGCGQPHDGDNEGHGGALVTTVAERNQLPAWLSATRPDIVVMHFGTNDVWSNRSPDAILAAYSTLVDQMRASNPRMKVLVAQIIPMDPETCGECARRVVALNERIPQWARAESTAESPVVAVDQWTGFSTAEDTYDGVHPDASGDEKIAARWFPALAGLLSGGGTGEPGGPGEDGAACTASFRAASVWQGGYQGEVTVRNTGGVPLAGWSVGITLDGGARITQAWNGTLEAGAGGTATVRNAAWNGALAAGASTSFGFVATGGSASATVDCTATAG</sequence>
<keyword evidence="2" id="KW-0624">Polysaccharide degradation</keyword>
<evidence type="ECO:0000256" key="2">
    <source>
        <dbReference type="ARBA" id="ARBA00023326"/>
    </source>
</evidence>
<evidence type="ECO:0000259" key="4">
    <source>
        <dbReference type="PROSITE" id="PS51173"/>
    </source>
</evidence>
<dbReference type="RefSeq" id="WP_380898054.1">
    <property type="nucleotide sequence ID" value="NZ_JBHUFU010000003.1"/>
</dbReference>
<gene>
    <name evidence="5" type="ORF">ACFSJS_07370</name>
</gene>
<accession>A0ABW4PHP8</accession>
<evidence type="ECO:0000313" key="6">
    <source>
        <dbReference type="Proteomes" id="UP001597365"/>
    </source>
</evidence>
<keyword evidence="6" id="KW-1185">Reference proteome</keyword>
<feature type="domain" description="CBM2" evidence="4">
    <location>
        <begin position="271"/>
        <end position="374"/>
    </location>
</feature>
<dbReference type="InterPro" id="IPR001919">
    <property type="entry name" value="CBD2"/>
</dbReference>
<protein>
    <submittedName>
        <fullName evidence="5">GDSL-type esterase/lipase family protein</fullName>
    </submittedName>
</protein>
<feature type="signal peptide" evidence="3">
    <location>
        <begin position="1"/>
        <end position="33"/>
    </location>
</feature>
<feature type="chain" id="PRO_5046636779" evidence="3">
    <location>
        <begin position="34"/>
        <end position="376"/>
    </location>
</feature>
<dbReference type="SUPFAM" id="SSF52266">
    <property type="entry name" value="SGNH hydrolase"/>
    <property type="match status" value="1"/>
</dbReference>
<name>A0ABW4PHP8_9ACTN</name>
<dbReference type="CDD" id="cd01833">
    <property type="entry name" value="XynB_like"/>
    <property type="match status" value="1"/>
</dbReference>
<keyword evidence="1 3" id="KW-0732">Signal</keyword>
<dbReference type="Gene3D" id="2.60.40.290">
    <property type="match status" value="1"/>
</dbReference>
<dbReference type="InterPro" id="IPR013830">
    <property type="entry name" value="SGNH_hydro"/>
</dbReference>
<evidence type="ECO:0000313" key="5">
    <source>
        <dbReference type="EMBL" id="MFD1829480.1"/>
    </source>
</evidence>
<keyword evidence="2" id="KW-0119">Carbohydrate metabolism</keyword>
<dbReference type="SMART" id="SM00637">
    <property type="entry name" value="CBD_II"/>
    <property type="match status" value="1"/>
</dbReference>
<reference evidence="6" key="1">
    <citation type="journal article" date="2019" name="Int. J. Syst. Evol. Microbiol.">
        <title>The Global Catalogue of Microorganisms (GCM) 10K type strain sequencing project: providing services to taxonomists for standard genome sequencing and annotation.</title>
        <authorList>
            <consortium name="The Broad Institute Genomics Platform"/>
            <consortium name="The Broad Institute Genome Sequencing Center for Infectious Disease"/>
            <person name="Wu L."/>
            <person name="Ma J."/>
        </authorList>
    </citation>
    <scope>NUCLEOTIDE SEQUENCE [LARGE SCALE GENOMIC DNA]</scope>
    <source>
        <strain evidence="6">CGMCC 4.7455</strain>
    </source>
</reference>
<dbReference type="PANTHER" id="PTHR30383:SF2">
    <property type="entry name" value="CELLULOSE-BINDING PROTEIN"/>
    <property type="match status" value="1"/>
</dbReference>
<dbReference type="InterPro" id="IPR012291">
    <property type="entry name" value="CBM2_carb-bd_dom_sf"/>
</dbReference>
<dbReference type="Pfam" id="PF00553">
    <property type="entry name" value="CBM_2"/>
    <property type="match status" value="1"/>
</dbReference>
<dbReference type="Gene3D" id="3.40.50.1110">
    <property type="entry name" value="SGNH hydrolase"/>
    <property type="match status" value="1"/>
</dbReference>